<name>A0A1T4MF41_9BACT</name>
<dbReference type="SUPFAM" id="SSF54427">
    <property type="entry name" value="NTF2-like"/>
    <property type="match status" value="1"/>
</dbReference>
<dbReference type="RefSeq" id="WP_078830826.1">
    <property type="nucleotide sequence ID" value="NZ_FUWH01000003.1"/>
</dbReference>
<dbReference type="EMBL" id="FUWH01000003">
    <property type="protein sequence ID" value="SJZ65501.1"/>
    <property type="molecule type" value="Genomic_DNA"/>
</dbReference>
<evidence type="ECO:0000313" key="2">
    <source>
        <dbReference type="EMBL" id="SJZ65501.1"/>
    </source>
</evidence>
<reference evidence="2 3" key="1">
    <citation type="submission" date="2017-02" db="EMBL/GenBank/DDBJ databases">
        <authorList>
            <person name="Peterson S.W."/>
        </authorList>
    </citation>
    <scope>NUCLEOTIDE SEQUENCE [LARGE SCALE GENOMIC DNA]</scope>
    <source>
        <strain evidence="2 3">DSM 22335</strain>
    </source>
</reference>
<dbReference type="STRING" id="413434.SAMN04488132_103354"/>
<dbReference type="InterPro" id="IPR032710">
    <property type="entry name" value="NTF2-like_dom_sf"/>
</dbReference>
<proteinExistence type="predicted"/>
<evidence type="ECO:0000259" key="1">
    <source>
        <dbReference type="Pfam" id="PF12680"/>
    </source>
</evidence>
<sequence>MNPNEQTIHKFYTAFQQLDYATMQSCYHEGALFSDQVFGLLDEFETKAMWEMLCKRAKDFSLTYGNIRLLDEEYTTCEWTATYLFSSSGRKVTNRITAHMRFKDGLIIEHTDAFDIYRWSRQAFGIPGWLFGWSSFMRKRIQLKARVGLHKFMEQS</sequence>
<dbReference type="Gene3D" id="3.10.450.50">
    <property type="match status" value="1"/>
</dbReference>
<protein>
    <submittedName>
        <fullName evidence="2">SnoaL-like domain-containing protein</fullName>
    </submittedName>
</protein>
<feature type="domain" description="SnoaL-like" evidence="1">
    <location>
        <begin position="9"/>
        <end position="110"/>
    </location>
</feature>
<dbReference type="OrthoDB" id="391735at2"/>
<accession>A0A1T4MF41</accession>
<dbReference type="InterPro" id="IPR037401">
    <property type="entry name" value="SnoaL-like"/>
</dbReference>
<evidence type="ECO:0000313" key="3">
    <source>
        <dbReference type="Proteomes" id="UP000190888"/>
    </source>
</evidence>
<dbReference type="AlphaFoldDB" id="A0A1T4MF41"/>
<dbReference type="Pfam" id="PF12680">
    <property type="entry name" value="SnoaL_2"/>
    <property type="match status" value="1"/>
</dbReference>
<dbReference type="Proteomes" id="UP000190888">
    <property type="component" value="Unassembled WGS sequence"/>
</dbReference>
<keyword evidence="3" id="KW-1185">Reference proteome</keyword>
<organism evidence="2 3">
    <name type="scientific">Sediminibacterium ginsengisoli</name>
    <dbReference type="NCBI Taxonomy" id="413434"/>
    <lineage>
        <taxon>Bacteria</taxon>
        <taxon>Pseudomonadati</taxon>
        <taxon>Bacteroidota</taxon>
        <taxon>Chitinophagia</taxon>
        <taxon>Chitinophagales</taxon>
        <taxon>Chitinophagaceae</taxon>
        <taxon>Sediminibacterium</taxon>
    </lineage>
</organism>
<gene>
    <name evidence="2" type="ORF">SAMN04488132_103354</name>
</gene>